<name>A0A096PCZ7_FUSPS</name>
<comment type="caution">
    <text evidence="1">The sequence shown here is derived from an EMBL/GenBank/DDBJ whole genome shotgun (WGS) entry which is preliminary data.</text>
</comment>
<dbReference type="EMBL" id="CBME010000028">
    <property type="protein sequence ID" value="CEG02563.1"/>
    <property type="molecule type" value="Genomic_DNA"/>
</dbReference>
<dbReference type="AlphaFoldDB" id="A0A096PCZ7"/>
<gene>
    <name evidence="1" type="ORF">BN848_0001610</name>
</gene>
<evidence type="ECO:0000313" key="1">
    <source>
        <dbReference type="EMBL" id="CEG02563.1"/>
    </source>
</evidence>
<reference evidence="1" key="1">
    <citation type="submission" date="2013-05" db="EMBL/GenBank/DDBJ databases">
        <title>Draft genome sequences of six wheat associated Fusarium spp. isolates.</title>
        <authorList>
            <person name="Moolhuijzen P.M."/>
            <person name="Manners J.M."/>
            <person name="Wilcox S."/>
            <person name="Bellgard M.I."/>
            <person name="Gardiner D.M."/>
        </authorList>
    </citation>
    <scope>NUCLEOTIDE SEQUENCE</scope>
    <source>
        <strain evidence="1">CS3487</strain>
        <strain evidence="1">CS3487</strain>
    </source>
</reference>
<accession>A0A096PCZ7</accession>
<organism evidence="1">
    <name type="scientific">Fusarium pseudograminearum CS3487</name>
    <dbReference type="NCBI Taxonomy" id="1318458"/>
    <lineage>
        <taxon>Eukaryota</taxon>
        <taxon>Fungi</taxon>
        <taxon>Dikarya</taxon>
        <taxon>Ascomycota</taxon>
        <taxon>Pezizomycotina</taxon>
        <taxon>Sordariomycetes</taxon>
        <taxon>Hypocreomycetidae</taxon>
        <taxon>Hypocreales</taxon>
        <taxon>Nectriaceae</taxon>
        <taxon>Fusarium</taxon>
    </lineage>
</organism>
<protein>
    <submittedName>
        <fullName evidence="1">WGS project CBME000000000 data, contig CS3487_c000028</fullName>
    </submittedName>
</protein>
<sequence length="111" mass="12972">MERKPSVASLLTVTDSKDRPDHVYWQCVPDIKPTLMDKLRGKKPCKRENPIRYDICSGCCSRRRVGAIAKNRESETIGELITWDVHGNEIWRYTVPYPGPQKYEFWAEDFP</sequence>
<proteinExistence type="predicted"/>